<dbReference type="EMBL" id="BPVZ01000103">
    <property type="protein sequence ID" value="GKV34091.1"/>
    <property type="molecule type" value="Genomic_DNA"/>
</dbReference>
<evidence type="ECO:0000313" key="1">
    <source>
        <dbReference type="EMBL" id="GKV34091.1"/>
    </source>
</evidence>
<reference evidence="1 2" key="1">
    <citation type="journal article" date="2021" name="Commun. Biol.">
        <title>The genome of Shorea leprosula (Dipterocarpaceae) highlights the ecological relevance of drought in aseasonal tropical rainforests.</title>
        <authorList>
            <person name="Ng K.K.S."/>
            <person name="Kobayashi M.J."/>
            <person name="Fawcett J.A."/>
            <person name="Hatakeyama M."/>
            <person name="Paape T."/>
            <person name="Ng C.H."/>
            <person name="Ang C.C."/>
            <person name="Tnah L.H."/>
            <person name="Lee C.T."/>
            <person name="Nishiyama T."/>
            <person name="Sese J."/>
            <person name="O'Brien M.J."/>
            <person name="Copetti D."/>
            <person name="Mohd Noor M.I."/>
            <person name="Ong R.C."/>
            <person name="Putra M."/>
            <person name="Sireger I.Z."/>
            <person name="Indrioko S."/>
            <person name="Kosugi Y."/>
            <person name="Izuno A."/>
            <person name="Isagi Y."/>
            <person name="Lee S.L."/>
            <person name="Shimizu K.K."/>
        </authorList>
    </citation>
    <scope>NUCLEOTIDE SEQUENCE [LARGE SCALE GENOMIC DNA]</scope>
    <source>
        <strain evidence="1">214</strain>
    </source>
</reference>
<dbReference type="Proteomes" id="UP001054252">
    <property type="component" value="Unassembled WGS sequence"/>
</dbReference>
<comment type="caution">
    <text evidence="1">The sequence shown here is derived from an EMBL/GenBank/DDBJ whole genome shotgun (WGS) entry which is preliminary data.</text>
</comment>
<name>A0AAV5LAZ3_9ROSI</name>
<protein>
    <submittedName>
        <fullName evidence="1">Uncharacterized protein</fullName>
    </submittedName>
</protein>
<organism evidence="1 2">
    <name type="scientific">Rubroshorea leprosula</name>
    <dbReference type="NCBI Taxonomy" id="152421"/>
    <lineage>
        <taxon>Eukaryota</taxon>
        <taxon>Viridiplantae</taxon>
        <taxon>Streptophyta</taxon>
        <taxon>Embryophyta</taxon>
        <taxon>Tracheophyta</taxon>
        <taxon>Spermatophyta</taxon>
        <taxon>Magnoliopsida</taxon>
        <taxon>eudicotyledons</taxon>
        <taxon>Gunneridae</taxon>
        <taxon>Pentapetalae</taxon>
        <taxon>rosids</taxon>
        <taxon>malvids</taxon>
        <taxon>Malvales</taxon>
        <taxon>Dipterocarpaceae</taxon>
        <taxon>Rubroshorea</taxon>
    </lineage>
</organism>
<keyword evidence="2" id="KW-1185">Reference proteome</keyword>
<dbReference type="AlphaFoldDB" id="A0AAV5LAZ3"/>
<gene>
    <name evidence="1" type="ORF">SLEP1_g42510</name>
</gene>
<sequence>MATRLLHSPANTCFFVMARKLASAWMDLPLQTSITWPNENRSVRWRVQMASVPSIAHN</sequence>
<accession>A0AAV5LAZ3</accession>
<evidence type="ECO:0000313" key="2">
    <source>
        <dbReference type="Proteomes" id="UP001054252"/>
    </source>
</evidence>
<proteinExistence type="predicted"/>